<sequence length="289" mass="31748">MLASTVSFGLMAVVIRLVSNRLSTSEIAFFRNLFGLLALLPLLWRGAPGVFRTRQLPRYFVRSAIGIGSMLCGFWAIGHLPMAQAISLSYSTPLFVTIFAAIWLGEIVRRRRWTAVLLGFVGVLVIVRPGTEGFSAESLVAVAAAVLSSVVAIQIKQLSRVDPPDTIVFWTYVFWVPLSLLPALFAWQWPQGIAWLWLVAIGVFGTGGQLLWTRALKLGEVSALTPISFMQLPLVAALAWLLFDEDIDRWTVLGAAIIFVANAYIAHRESRLSKRHVSIAPCKAAEPGT</sequence>
<dbReference type="PANTHER" id="PTHR22911:SF6">
    <property type="entry name" value="SOLUTE CARRIER FAMILY 35 MEMBER G1"/>
    <property type="match status" value="1"/>
</dbReference>
<dbReference type="SUPFAM" id="SSF103481">
    <property type="entry name" value="Multidrug resistance efflux transporter EmrE"/>
    <property type="match status" value="2"/>
</dbReference>
<evidence type="ECO:0000256" key="1">
    <source>
        <dbReference type="ARBA" id="ARBA00004141"/>
    </source>
</evidence>
<keyword evidence="3 5" id="KW-1133">Transmembrane helix</keyword>
<keyword evidence="4 5" id="KW-0472">Membrane</keyword>
<dbReference type="InterPro" id="IPR000620">
    <property type="entry name" value="EamA_dom"/>
</dbReference>
<organism evidence="7 8">
    <name type="scientific">Pseudoluteimonas lycopersici</name>
    <dbReference type="NCBI Taxonomy" id="1324796"/>
    <lineage>
        <taxon>Bacteria</taxon>
        <taxon>Pseudomonadati</taxon>
        <taxon>Pseudomonadota</taxon>
        <taxon>Gammaproteobacteria</taxon>
        <taxon>Lysobacterales</taxon>
        <taxon>Lysobacteraceae</taxon>
        <taxon>Pseudoluteimonas</taxon>
    </lineage>
</organism>
<feature type="transmembrane region" description="Helical" evidence="5">
    <location>
        <begin position="136"/>
        <end position="155"/>
    </location>
</feature>
<feature type="transmembrane region" description="Helical" evidence="5">
    <location>
        <begin position="193"/>
        <end position="212"/>
    </location>
</feature>
<evidence type="ECO:0000313" key="7">
    <source>
        <dbReference type="EMBL" id="QDQ74718.1"/>
    </source>
</evidence>
<gene>
    <name evidence="7" type="ORF">FNZ56_01600</name>
</gene>
<feature type="transmembrane region" description="Helical" evidence="5">
    <location>
        <begin position="249"/>
        <end position="266"/>
    </location>
</feature>
<dbReference type="EMBL" id="CP041742">
    <property type="protein sequence ID" value="QDQ74718.1"/>
    <property type="molecule type" value="Genomic_DNA"/>
</dbReference>
<protein>
    <submittedName>
        <fullName evidence="7">DMT family transporter</fullName>
    </submittedName>
</protein>
<keyword evidence="8" id="KW-1185">Reference proteome</keyword>
<evidence type="ECO:0000313" key="8">
    <source>
        <dbReference type="Proteomes" id="UP000315891"/>
    </source>
</evidence>
<evidence type="ECO:0000259" key="6">
    <source>
        <dbReference type="Pfam" id="PF00892"/>
    </source>
</evidence>
<feature type="transmembrane region" description="Helical" evidence="5">
    <location>
        <begin position="167"/>
        <end position="187"/>
    </location>
</feature>
<feature type="transmembrane region" description="Helical" evidence="5">
    <location>
        <begin position="224"/>
        <end position="243"/>
    </location>
</feature>
<feature type="transmembrane region" description="Helical" evidence="5">
    <location>
        <begin position="27"/>
        <end position="47"/>
    </location>
</feature>
<dbReference type="PANTHER" id="PTHR22911">
    <property type="entry name" value="ACYL-MALONYL CONDENSING ENZYME-RELATED"/>
    <property type="match status" value="1"/>
</dbReference>
<accession>A0A516V857</accession>
<feature type="transmembrane region" description="Helical" evidence="5">
    <location>
        <begin position="83"/>
        <end position="104"/>
    </location>
</feature>
<comment type="subcellular location">
    <subcellularLocation>
        <location evidence="1">Membrane</location>
        <topology evidence="1">Multi-pass membrane protein</topology>
    </subcellularLocation>
</comment>
<feature type="transmembrane region" description="Helical" evidence="5">
    <location>
        <begin position="113"/>
        <end position="130"/>
    </location>
</feature>
<keyword evidence="2 5" id="KW-0812">Transmembrane</keyword>
<dbReference type="Pfam" id="PF00892">
    <property type="entry name" value="EamA"/>
    <property type="match status" value="2"/>
</dbReference>
<dbReference type="Gene3D" id="1.10.3730.20">
    <property type="match status" value="1"/>
</dbReference>
<dbReference type="OrthoDB" id="5565182at2"/>
<evidence type="ECO:0000256" key="2">
    <source>
        <dbReference type="ARBA" id="ARBA00022692"/>
    </source>
</evidence>
<evidence type="ECO:0000256" key="5">
    <source>
        <dbReference type="SAM" id="Phobius"/>
    </source>
</evidence>
<dbReference type="Proteomes" id="UP000315891">
    <property type="component" value="Chromosome"/>
</dbReference>
<feature type="transmembrane region" description="Helical" evidence="5">
    <location>
        <begin position="59"/>
        <end position="77"/>
    </location>
</feature>
<reference evidence="7 8" key="1">
    <citation type="submission" date="2019-07" db="EMBL/GenBank/DDBJ databases">
        <title>Lysobacter weifangensis sp. nov., isolated from bensulfuron-methyl contaminated farmland soil.</title>
        <authorList>
            <person name="Zhao H."/>
        </authorList>
    </citation>
    <scope>NUCLEOTIDE SEQUENCE [LARGE SCALE GENOMIC DNA]</scope>
    <source>
        <strain evidence="7 8">CC-Bw-6</strain>
    </source>
</reference>
<feature type="domain" description="EamA" evidence="6">
    <location>
        <begin position="1"/>
        <end position="127"/>
    </location>
</feature>
<name>A0A516V857_9GAMM</name>
<dbReference type="InterPro" id="IPR037185">
    <property type="entry name" value="EmrE-like"/>
</dbReference>
<dbReference type="AlphaFoldDB" id="A0A516V857"/>
<evidence type="ECO:0000256" key="3">
    <source>
        <dbReference type="ARBA" id="ARBA00022989"/>
    </source>
</evidence>
<feature type="domain" description="EamA" evidence="6">
    <location>
        <begin position="139"/>
        <end position="261"/>
    </location>
</feature>
<dbReference type="GO" id="GO:0016020">
    <property type="term" value="C:membrane"/>
    <property type="evidence" value="ECO:0007669"/>
    <property type="project" value="UniProtKB-SubCell"/>
</dbReference>
<dbReference type="RefSeq" id="WP_143880227.1">
    <property type="nucleotide sequence ID" value="NZ_BAABLZ010000002.1"/>
</dbReference>
<proteinExistence type="predicted"/>
<evidence type="ECO:0000256" key="4">
    <source>
        <dbReference type="ARBA" id="ARBA00023136"/>
    </source>
</evidence>